<evidence type="ECO:0000259" key="13">
    <source>
        <dbReference type="PROSITE" id="PS50112"/>
    </source>
</evidence>
<evidence type="ECO:0000256" key="5">
    <source>
        <dbReference type="ARBA" id="ARBA00022741"/>
    </source>
</evidence>
<evidence type="ECO:0000313" key="15">
    <source>
        <dbReference type="EMBL" id="PWG63682.1"/>
    </source>
</evidence>
<dbReference type="InterPro" id="IPR035965">
    <property type="entry name" value="PAS-like_dom_sf"/>
</dbReference>
<dbReference type="AlphaFoldDB" id="A0A2U2N3M7"/>
<dbReference type="PROSITE" id="PS50109">
    <property type="entry name" value="HIS_KIN"/>
    <property type="match status" value="1"/>
</dbReference>
<keyword evidence="5" id="KW-0547">Nucleotide-binding</keyword>
<keyword evidence="10" id="KW-0812">Transmembrane</keyword>
<dbReference type="InterPro" id="IPR000014">
    <property type="entry name" value="PAS"/>
</dbReference>
<dbReference type="SUPFAM" id="SSF47384">
    <property type="entry name" value="Homodimeric domain of signal transducing histidine kinase"/>
    <property type="match status" value="1"/>
</dbReference>
<dbReference type="PANTHER" id="PTHR43065">
    <property type="entry name" value="SENSOR HISTIDINE KINASE"/>
    <property type="match status" value="1"/>
</dbReference>
<dbReference type="Gene3D" id="3.40.50.2300">
    <property type="match status" value="1"/>
</dbReference>
<dbReference type="CDD" id="cd00130">
    <property type="entry name" value="PAS"/>
    <property type="match status" value="2"/>
</dbReference>
<dbReference type="RefSeq" id="WP_109677765.1">
    <property type="nucleotide sequence ID" value="NZ_CP086615.1"/>
</dbReference>
<dbReference type="SMART" id="SM00448">
    <property type="entry name" value="REC"/>
    <property type="match status" value="1"/>
</dbReference>
<dbReference type="GO" id="GO:0000155">
    <property type="term" value="F:phosphorelay sensor kinase activity"/>
    <property type="evidence" value="ECO:0007669"/>
    <property type="project" value="InterPro"/>
</dbReference>
<dbReference type="InterPro" id="IPR036097">
    <property type="entry name" value="HisK_dim/P_sf"/>
</dbReference>
<evidence type="ECO:0000256" key="4">
    <source>
        <dbReference type="ARBA" id="ARBA00022679"/>
    </source>
</evidence>
<evidence type="ECO:0000256" key="6">
    <source>
        <dbReference type="ARBA" id="ARBA00022777"/>
    </source>
</evidence>
<dbReference type="Proteomes" id="UP000245474">
    <property type="component" value="Unassembled WGS sequence"/>
</dbReference>
<dbReference type="InterPro" id="IPR000700">
    <property type="entry name" value="PAS-assoc_C"/>
</dbReference>
<keyword evidence="6" id="KW-0418">Kinase</keyword>
<keyword evidence="10" id="KW-0472">Membrane</keyword>
<dbReference type="InterPro" id="IPR013655">
    <property type="entry name" value="PAS_fold_3"/>
</dbReference>
<keyword evidence="8" id="KW-0902">Two-component regulatory system</keyword>
<feature type="domain" description="Response regulatory" evidence="12">
    <location>
        <begin position="597"/>
        <end position="714"/>
    </location>
</feature>
<dbReference type="InterPro" id="IPR001789">
    <property type="entry name" value="Sig_transdc_resp-reg_receiver"/>
</dbReference>
<dbReference type="SMART" id="SM00388">
    <property type="entry name" value="HisKA"/>
    <property type="match status" value="1"/>
</dbReference>
<feature type="transmembrane region" description="Helical" evidence="10">
    <location>
        <begin position="21"/>
        <end position="43"/>
    </location>
</feature>
<dbReference type="SMART" id="SM00387">
    <property type="entry name" value="HATPase_c"/>
    <property type="match status" value="1"/>
</dbReference>
<accession>A0A2U2N3M7</accession>
<dbReference type="Pfam" id="PF08447">
    <property type="entry name" value="PAS_3"/>
    <property type="match status" value="1"/>
</dbReference>
<dbReference type="InterPro" id="IPR036890">
    <property type="entry name" value="HATPase_C_sf"/>
</dbReference>
<reference evidence="15 16" key="1">
    <citation type="submission" date="2018-05" db="EMBL/GenBank/DDBJ databases">
        <title>Spiribacter halobius sp. nov., a moderately halophilic bacterium isolated from marine solar saltern.</title>
        <authorList>
            <person name="Zheng W.-S."/>
            <person name="Lu D.-C."/>
            <person name="Du Z.-J."/>
        </authorList>
    </citation>
    <scope>NUCLEOTIDE SEQUENCE [LARGE SCALE GENOMIC DNA]</scope>
    <source>
        <strain evidence="15 16">E85</strain>
    </source>
</reference>
<dbReference type="EC" id="2.7.13.3" evidence="2"/>
<evidence type="ECO:0000256" key="7">
    <source>
        <dbReference type="ARBA" id="ARBA00022840"/>
    </source>
</evidence>
<keyword evidence="10" id="KW-1133">Transmembrane helix</keyword>
<feature type="transmembrane region" description="Helical" evidence="10">
    <location>
        <begin position="55"/>
        <end position="72"/>
    </location>
</feature>
<evidence type="ECO:0000259" key="14">
    <source>
        <dbReference type="PROSITE" id="PS50113"/>
    </source>
</evidence>
<evidence type="ECO:0000259" key="12">
    <source>
        <dbReference type="PROSITE" id="PS50110"/>
    </source>
</evidence>
<organism evidence="15 16">
    <name type="scientific">Sediminicurvatus halobius</name>
    <dbReference type="NCBI Taxonomy" id="2182432"/>
    <lineage>
        <taxon>Bacteria</taxon>
        <taxon>Pseudomonadati</taxon>
        <taxon>Pseudomonadota</taxon>
        <taxon>Gammaproteobacteria</taxon>
        <taxon>Chromatiales</taxon>
        <taxon>Ectothiorhodospiraceae</taxon>
        <taxon>Sediminicurvatus</taxon>
    </lineage>
</organism>
<feature type="domain" description="PAS" evidence="13">
    <location>
        <begin position="209"/>
        <end position="282"/>
    </location>
</feature>
<dbReference type="Pfam" id="PF00512">
    <property type="entry name" value="HisKA"/>
    <property type="match status" value="1"/>
</dbReference>
<evidence type="ECO:0000256" key="2">
    <source>
        <dbReference type="ARBA" id="ARBA00012438"/>
    </source>
</evidence>
<comment type="catalytic activity">
    <reaction evidence="1">
        <text>ATP + protein L-histidine = ADP + protein N-phospho-L-histidine.</text>
        <dbReference type="EC" id="2.7.13.3"/>
    </reaction>
</comment>
<dbReference type="InterPro" id="IPR005467">
    <property type="entry name" value="His_kinase_dom"/>
</dbReference>
<dbReference type="CDD" id="cd00082">
    <property type="entry name" value="HisKA"/>
    <property type="match status" value="1"/>
</dbReference>
<evidence type="ECO:0000256" key="1">
    <source>
        <dbReference type="ARBA" id="ARBA00000085"/>
    </source>
</evidence>
<dbReference type="GO" id="GO:0005524">
    <property type="term" value="F:ATP binding"/>
    <property type="evidence" value="ECO:0007669"/>
    <property type="project" value="UniProtKB-KW"/>
</dbReference>
<protein>
    <recommendedName>
        <fullName evidence="2">histidine kinase</fullName>
        <ecNumber evidence="2">2.7.13.3</ecNumber>
    </recommendedName>
</protein>
<evidence type="ECO:0000313" key="16">
    <source>
        <dbReference type="Proteomes" id="UP000245474"/>
    </source>
</evidence>
<comment type="caution">
    <text evidence="15">The sequence shown here is derived from an EMBL/GenBank/DDBJ whole genome shotgun (WGS) entry which is preliminary data.</text>
</comment>
<gene>
    <name evidence="15" type="ORF">DEM34_07330</name>
</gene>
<dbReference type="Pfam" id="PF00989">
    <property type="entry name" value="PAS"/>
    <property type="match status" value="1"/>
</dbReference>
<dbReference type="NCBIfam" id="TIGR00229">
    <property type="entry name" value="sensory_box"/>
    <property type="match status" value="2"/>
</dbReference>
<dbReference type="SUPFAM" id="SSF55785">
    <property type="entry name" value="PYP-like sensor domain (PAS domain)"/>
    <property type="match status" value="2"/>
</dbReference>
<dbReference type="SMART" id="SM00091">
    <property type="entry name" value="PAS"/>
    <property type="match status" value="2"/>
</dbReference>
<dbReference type="Pfam" id="PF00072">
    <property type="entry name" value="Response_reg"/>
    <property type="match status" value="1"/>
</dbReference>
<dbReference type="InterPro" id="IPR004358">
    <property type="entry name" value="Sig_transdc_His_kin-like_C"/>
</dbReference>
<dbReference type="SUPFAM" id="SSF52172">
    <property type="entry name" value="CheY-like"/>
    <property type="match status" value="1"/>
</dbReference>
<dbReference type="InterPro" id="IPR003594">
    <property type="entry name" value="HATPase_dom"/>
</dbReference>
<dbReference type="Pfam" id="PF02518">
    <property type="entry name" value="HATPase_c"/>
    <property type="match status" value="1"/>
</dbReference>
<dbReference type="PROSITE" id="PS50112">
    <property type="entry name" value="PAS"/>
    <property type="match status" value="2"/>
</dbReference>
<dbReference type="GO" id="GO:0006355">
    <property type="term" value="P:regulation of DNA-templated transcription"/>
    <property type="evidence" value="ECO:0007669"/>
    <property type="project" value="InterPro"/>
</dbReference>
<feature type="domain" description="PAC" evidence="14">
    <location>
        <begin position="283"/>
        <end position="335"/>
    </location>
</feature>
<dbReference type="EMBL" id="QFFI01000009">
    <property type="protein sequence ID" value="PWG63682.1"/>
    <property type="molecule type" value="Genomic_DNA"/>
</dbReference>
<evidence type="ECO:0000256" key="10">
    <source>
        <dbReference type="SAM" id="Phobius"/>
    </source>
</evidence>
<dbReference type="PRINTS" id="PR00344">
    <property type="entry name" value="BCTRLSENSOR"/>
</dbReference>
<feature type="domain" description="Histidine kinase" evidence="11">
    <location>
        <begin position="348"/>
        <end position="572"/>
    </location>
</feature>
<feature type="modified residue" description="4-aspartylphosphate" evidence="9">
    <location>
        <position position="648"/>
    </location>
</feature>
<dbReference type="Gene3D" id="3.30.565.10">
    <property type="entry name" value="Histidine kinase-like ATPase, C-terminal domain"/>
    <property type="match status" value="1"/>
</dbReference>
<dbReference type="PANTHER" id="PTHR43065:SF46">
    <property type="entry name" value="C4-DICARBOXYLATE TRANSPORT SENSOR PROTEIN DCTB"/>
    <property type="match status" value="1"/>
</dbReference>
<dbReference type="Gene3D" id="3.30.450.20">
    <property type="entry name" value="PAS domain"/>
    <property type="match status" value="2"/>
</dbReference>
<dbReference type="PROSITE" id="PS50113">
    <property type="entry name" value="PAC"/>
    <property type="match status" value="2"/>
</dbReference>
<feature type="domain" description="PAS" evidence="13">
    <location>
        <begin position="82"/>
        <end position="127"/>
    </location>
</feature>
<dbReference type="OrthoDB" id="1931120at2"/>
<name>A0A2U2N3M7_9GAMM</name>
<keyword evidence="3 9" id="KW-0597">Phosphoprotein</keyword>
<keyword evidence="4" id="KW-0808">Transferase</keyword>
<dbReference type="InterPro" id="IPR003661">
    <property type="entry name" value="HisK_dim/P_dom"/>
</dbReference>
<evidence type="ECO:0000259" key="11">
    <source>
        <dbReference type="PROSITE" id="PS50109"/>
    </source>
</evidence>
<dbReference type="PROSITE" id="PS50110">
    <property type="entry name" value="RESPONSE_REGULATORY"/>
    <property type="match status" value="1"/>
</dbReference>
<feature type="domain" description="PAC" evidence="14">
    <location>
        <begin position="157"/>
        <end position="208"/>
    </location>
</feature>
<evidence type="ECO:0000256" key="9">
    <source>
        <dbReference type="PROSITE-ProRule" id="PRU00169"/>
    </source>
</evidence>
<dbReference type="SMART" id="SM00086">
    <property type="entry name" value="PAC"/>
    <property type="match status" value="2"/>
</dbReference>
<dbReference type="InterPro" id="IPR013767">
    <property type="entry name" value="PAS_fold"/>
</dbReference>
<evidence type="ECO:0000256" key="3">
    <source>
        <dbReference type="ARBA" id="ARBA00022553"/>
    </source>
</evidence>
<keyword evidence="16" id="KW-1185">Reference proteome</keyword>
<dbReference type="SUPFAM" id="SSF55874">
    <property type="entry name" value="ATPase domain of HSP90 chaperone/DNA topoisomerase II/histidine kinase"/>
    <property type="match status" value="1"/>
</dbReference>
<keyword evidence="7" id="KW-0067">ATP-binding</keyword>
<dbReference type="InterPro" id="IPR011006">
    <property type="entry name" value="CheY-like_superfamily"/>
</dbReference>
<sequence>MQSPLVPRPREPRLRRHTLVALVYLVAASAYILISGIGLAWRYEYDVIVLRAETLKGLGFVIVTSGLLWYGLKRAYHTRLFGERIFTTLVESLDDAVLVLRLPERVVVYANPEAERLFGYPESALAGADTRRLHVDEASFAQFQALSAGEVAAGRPYRGEFTMRARDGRVFPTEHLVSMFTVDGSERYAVSVVRDITERRRREEAVRESEARFRQLAENLREVFWISSPDKRVMEYVSPAFESIWGHPPQALYERPTLFLETIHPDDRPAVEAALPLQREGRYDIEYRIIRPDGATAWIWDRAVPIADDAGEVYRIVGVAEDITELKLAEQRFQQAQKMEAVGNLAGGIAHDFNNLLTIILGSLEALEDGGTALPERDAARIASARRAAERGADLTRRLLAFGRGHATVSVDVDVNRLIDDSHRILARTLGEDIELHIEPVRPPAWVSVDPTRLESGLLNLAVNARDAMPGGGGLTIRAVRERVDARQAESLGLAADAPYVVIEVTDTGTGMTPEVQSHAFEPFFTTKEAGRGSGLGLSTLYGFARQSGGTVTMASTPGQGTCFRLYLPEGEAPVPAAAEVGNPRAEPSADPLRGLQVLLVEDDDTVRQLVVDQLQALGCAVTAVDRGDAARERLEAGVPGFDVLISDVVMPGGLSGPELAREARQRWPALRVLLTSGYPDRASEAGADLPEGVAFLAKPFRAAQLAAALRALCGPPTD</sequence>
<evidence type="ECO:0000256" key="8">
    <source>
        <dbReference type="ARBA" id="ARBA00023012"/>
    </source>
</evidence>
<proteinExistence type="predicted"/>
<dbReference type="InterPro" id="IPR001610">
    <property type="entry name" value="PAC"/>
</dbReference>
<dbReference type="Gene3D" id="1.10.287.130">
    <property type="match status" value="1"/>
</dbReference>